<dbReference type="EMBL" id="JACMYC010000007">
    <property type="protein sequence ID" value="MBC2961335.1"/>
    <property type="molecule type" value="Genomic_DNA"/>
</dbReference>
<comment type="caution">
    <text evidence="2">The sequence shown here is derived from an EMBL/GenBank/DDBJ whole genome shotgun (WGS) entry which is preliminary data.</text>
</comment>
<keyword evidence="3" id="KW-1185">Reference proteome</keyword>
<reference evidence="2 3" key="1">
    <citation type="submission" date="2020-08" db="EMBL/GenBank/DDBJ databases">
        <title>novel species in genus Nocardioides.</title>
        <authorList>
            <person name="Zhang G."/>
        </authorList>
    </citation>
    <scope>NUCLEOTIDE SEQUENCE [LARGE SCALE GENOMIC DNA]</scope>
    <source>
        <strain evidence="2 3">SC8A-24</strain>
    </source>
</reference>
<dbReference type="Proteomes" id="UP000604001">
    <property type="component" value="Unassembled WGS sequence"/>
</dbReference>
<feature type="compositionally biased region" description="Basic and acidic residues" evidence="1">
    <location>
        <begin position="39"/>
        <end position="49"/>
    </location>
</feature>
<name>A0ABR6UA64_9ACTN</name>
<feature type="compositionally biased region" description="Low complexity" evidence="1">
    <location>
        <begin position="1"/>
        <end position="38"/>
    </location>
</feature>
<evidence type="ECO:0000313" key="2">
    <source>
        <dbReference type="EMBL" id="MBC2961335.1"/>
    </source>
</evidence>
<feature type="region of interest" description="Disordered" evidence="1">
    <location>
        <begin position="1"/>
        <end position="50"/>
    </location>
</feature>
<dbReference type="RefSeq" id="WP_186346549.1">
    <property type="nucleotide sequence ID" value="NZ_BMMR01000001.1"/>
</dbReference>
<gene>
    <name evidence="2" type="ORF">H7344_13605</name>
</gene>
<proteinExistence type="predicted"/>
<organism evidence="2 3">
    <name type="scientific">Nocardioides deserti</name>
    <dbReference type="NCBI Taxonomy" id="1588644"/>
    <lineage>
        <taxon>Bacteria</taxon>
        <taxon>Bacillati</taxon>
        <taxon>Actinomycetota</taxon>
        <taxon>Actinomycetes</taxon>
        <taxon>Propionibacteriales</taxon>
        <taxon>Nocardioidaceae</taxon>
        <taxon>Nocardioides</taxon>
    </lineage>
</organism>
<protein>
    <recommendedName>
        <fullName evidence="4">Helix-turn-helix domain-containing protein</fullName>
    </recommendedName>
</protein>
<evidence type="ECO:0000313" key="3">
    <source>
        <dbReference type="Proteomes" id="UP000604001"/>
    </source>
</evidence>
<evidence type="ECO:0008006" key="4">
    <source>
        <dbReference type="Google" id="ProtNLM"/>
    </source>
</evidence>
<evidence type="ECO:0000256" key="1">
    <source>
        <dbReference type="SAM" id="MobiDB-lite"/>
    </source>
</evidence>
<accession>A0ABR6UA64</accession>
<sequence>MSTTTTRKPATRKPAATKPQPAAPKEQRPAAAKATPTKGKPEPKPEPKTLVEALTTGQATLLKVRANGTRRSLPYLVMGTEARAQAEAVARMREAGQTVDAIAETLKVSTATARRFITNLALAQAVEAGSHDAGWKPGTREVVVHTVTAKQPKA</sequence>